<keyword evidence="8" id="KW-1185">Reference proteome</keyword>
<sequence>MVRSDVPSLVSDGGWRRGLHLRPMVFGIGPVGVMVIAAVGGVVVVSLVRFALRPLARRVRWLDTVLGLVHRPAQLTAGLVAARISLQVTGPREWHDGVGHWLVLAILAASAWLVTRLLRVIRSDAEEGVAGVAAHDLDRRRRRTQAVIVYRVASAAIWVIAVGAGLLTFPAFRTFGAGVLASAGLAGVVAGLAAQSLLKDVFAGLQLAFGDSLRLGDIVVAEKEWGRVEELALTYVVVRIWDRRRLILPTSHFTTTPYANWTGRSQDLVSVVEFDVDWRLPVIEARRELTRIVAASPHWDGAEQGLVVTDATGPYLRIRATATAANADAWWELRCEIRERMVGWIAENHPDCVPRLRVEPGAAPEV</sequence>
<name>A0A562V2V6_9ACTN</name>
<evidence type="ECO:0000256" key="5">
    <source>
        <dbReference type="SAM" id="Phobius"/>
    </source>
</evidence>
<dbReference type="Gene3D" id="2.30.30.60">
    <property type="match status" value="1"/>
</dbReference>
<evidence type="ECO:0000259" key="6">
    <source>
        <dbReference type="Pfam" id="PF00924"/>
    </source>
</evidence>
<dbReference type="GO" id="GO:0055085">
    <property type="term" value="P:transmembrane transport"/>
    <property type="evidence" value="ECO:0007669"/>
    <property type="project" value="InterPro"/>
</dbReference>
<dbReference type="AlphaFoldDB" id="A0A562V2V6"/>
<evidence type="ECO:0000313" key="8">
    <source>
        <dbReference type="Proteomes" id="UP000321617"/>
    </source>
</evidence>
<dbReference type="Pfam" id="PF00924">
    <property type="entry name" value="MS_channel_2nd"/>
    <property type="match status" value="1"/>
</dbReference>
<evidence type="ECO:0000256" key="3">
    <source>
        <dbReference type="ARBA" id="ARBA00022989"/>
    </source>
</evidence>
<gene>
    <name evidence="7" type="ORF">LX16_2888</name>
</gene>
<feature type="transmembrane region" description="Helical" evidence="5">
    <location>
        <begin position="175"/>
        <end position="194"/>
    </location>
</feature>
<dbReference type="GO" id="GO:0016020">
    <property type="term" value="C:membrane"/>
    <property type="evidence" value="ECO:0007669"/>
    <property type="project" value="UniProtKB-SubCell"/>
</dbReference>
<keyword evidence="3 5" id="KW-1133">Transmembrane helix</keyword>
<dbReference type="PANTHER" id="PTHR30566">
    <property type="entry name" value="YNAI-RELATED MECHANOSENSITIVE ION CHANNEL"/>
    <property type="match status" value="1"/>
</dbReference>
<dbReference type="InterPro" id="IPR006685">
    <property type="entry name" value="MscS_channel_2nd"/>
</dbReference>
<feature type="transmembrane region" description="Helical" evidence="5">
    <location>
        <begin position="148"/>
        <end position="169"/>
    </location>
</feature>
<dbReference type="InterPro" id="IPR023408">
    <property type="entry name" value="MscS_beta-dom_sf"/>
</dbReference>
<protein>
    <submittedName>
        <fullName evidence="7">Small-conductance mechanosensitive channel</fullName>
    </submittedName>
</protein>
<dbReference type="PANTHER" id="PTHR30566:SF25">
    <property type="entry name" value="INNER MEMBRANE PROTEIN"/>
    <property type="match status" value="1"/>
</dbReference>
<proteinExistence type="predicted"/>
<dbReference type="Proteomes" id="UP000321617">
    <property type="component" value="Unassembled WGS sequence"/>
</dbReference>
<evidence type="ECO:0000256" key="2">
    <source>
        <dbReference type="ARBA" id="ARBA00022692"/>
    </source>
</evidence>
<dbReference type="InterPro" id="IPR010920">
    <property type="entry name" value="LSM_dom_sf"/>
</dbReference>
<dbReference type="Gene3D" id="1.10.287.1260">
    <property type="match status" value="1"/>
</dbReference>
<comment type="subcellular location">
    <subcellularLocation>
        <location evidence="1">Membrane</location>
    </subcellularLocation>
</comment>
<evidence type="ECO:0000256" key="1">
    <source>
        <dbReference type="ARBA" id="ARBA00004370"/>
    </source>
</evidence>
<organism evidence="7 8">
    <name type="scientific">Stackebrandtia albiflava</name>
    <dbReference type="NCBI Taxonomy" id="406432"/>
    <lineage>
        <taxon>Bacteria</taxon>
        <taxon>Bacillati</taxon>
        <taxon>Actinomycetota</taxon>
        <taxon>Actinomycetes</taxon>
        <taxon>Glycomycetales</taxon>
        <taxon>Glycomycetaceae</taxon>
        <taxon>Stackebrandtia</taxon>
    </lineage>
</organism>
<evidence type="ECO:0000313" key="7">
    <source>
        <dbReference type="EMBL" id="TWJ12137.1"/>
    </source>
</evidence>
<keyword evidence="4 5" id="KW-0472">Membrane</keyword>
<dbReference type="EMBL" id="VLLL01000006">
    <property type="protein sequence ID" value="TWJ12137.1"/>
    <property type="molecule type" value="Genomic_DNA"/>
</dbReference>
<keyword evidence="2 5" id="KW-0812">Transmembrane</keyword>
<feature type="domain" description="Mechanosensitive ion channel MscS" evidence="6">
    <location>
        <begin position="197"/>
        <end position="262"/>
    </location>
</feature>
<evidence type="ECO:0000256" key="4">
    <source>
        <dbReference type="ARBA" id="ARBA00023136"/>
    </source>
</evidence>
<dbReference type="SUPFAM" id="SSF50182">
    <property type="entry name" value="Sm-like ribonucleoproteins"/>
    <property type="match status" value="1"/>
</dbReference>
<feature type="transmembrane region" description="Helical" evidence="5">
    <location>
        <begin position="24"/>
        <end position="52"/>
    </location>
</feature>
<reference evidence="7 8" key="1">
    <citation type="journal article" date="2013" name="Stand. Genomic Sci.">
        <title>Genomic Encyclopedia of Type Strains, Phase I: The one thousand microbial genomes (KMG-I) project.</title>
        <authorList>
            <person name="Kyrpides N.C."/>
            <person name="Woyke T."/>
            <person name="Eisen J.A."/>
            <person name="Garrity G."/>
            <person name="Lilburn T.G."/>
            <person name="Beck B.J."/>
            <person name="Whitman W.B."/>
            <person name="Hugenholtz P."/>
            <person name="Klenk H.P."/>
        </authorList>
    </citation>
    <scope>NUCLEOTIDE SEQUENCE [LARGE SCALE GENOMIC DNA]</scope>
    <source>
        <strain evidence="7 8">DSM 45044</strain>
    </source>
</reference>
<comment type="caution">
    <text evidence="7">The sequence shown here is derived from an EMBL/GenBank/DDBJ whole genome shotgun (WGS) entry which is preliminary data.</text>
</comment>
<accession>A0A562V2V6</accession>